<evidence type="ECO:0000259" key="1">
    <source>
        <dbReference type="PROSITE" id="PS50280"/>
    </source>
</evidence>
<comment type="caution">
    <text evidence="2">The sequence shown here is derived from an EMBL/GenBank/DDBJ whole genome shotgun (WGS) entry which is preliminary data.</text>
</comment>
<dbReference type="InterPro" id="IPR001214">
    <property type="entry name" value="SET_dom"/>
</dbReference>
<sequence length="389" mass="42467">MSVTAGAESKNEDFRWQLGSLGFELSPASDSSLPCSACTITNFRPLKPPGAAVLGYRVADAGSGKGMGVFALKSFEVGELVLTEAPLVIYPRDPGDLDSDAMFDHLFASMNAADQKVVMAMANCKGSDMSPFEGILKTNVLGISLPGGREGVPDGYAGLFPVMGRINHSCCPSVVLRFDWETFALEIRAVRPIASGSEITGSYVQDYGSRAIRQARLQASHNFVCMCTEACGLPPDRSLLSDVRRTRLATWTQDHLTFESWASNMGLPDDLFVRENREAIRLIDLENFQIDSLVFLANLAQGYAALKDPENYKIWAAKARDMAIALLGPQDPAVLAYTKGLEDCTQDKSWGRRGEYREVADLKFERRYGSRLRCVSIMGGYNEGVAGGR</sequence>
<protein>
    <recommendedName>
        <fullName evidence="1">SET domain-containing protein</fullName>
    </recommendedName>
</protein>
<dbReference type="EMBL" id="MU128929">
    <property type="protein sequence ID" value="KAF9517805.1"/>
    <property type="molecule type" value="Genomic_DNA"/>
</dbReference>
<dbReference type="OrthoDB" id="265717at2759"/>
<dbReference type="InterPro" id="IPR046341">
    <property type="entry name" value="SET_dom_sf"/>
</dbReference>
<dbReference type="PANTHER" id="PTHR47332">
    <property type="entry name" value="SET DOMAIN-CONTAINING PROTEIN 5"/>
    <property type="match status" value="1"/>
</dbReference>
<name>A0A9P6B5A5_9AGAM</name>
<gene>
    <name evidence="2" type="ORF">BS47DRAFT_1359331</name>
</gene>
<dbReference type="Gene3D" id="2.170.270.10">
    <property type="entry name" value="SET domain"/>
    <property type="match status" value="1"/>
</dbReference>
<dbReference type="CDD" id="cd20071">
    <property type="entry name" value="SET_SMYD"/>
    <property type="match status" value="1"/>
</dbReference>
<dbReference type="Proteomes" id="UP000886523">
    <property type="component" value="Unassembled WGS sequence"/>
</dbReference>
<dbReference type="Pfam" id="PF00856">
    <property type="entry name" value="SET"/>
    <property type="match status" value="1"/>
</dbReference>
<evidence type="ECO:0000313" key="2">
    <source>
        <dbReference type="EMBL" id="KAF9517805.1"/>
    </source>
</evidence>
<keyword evidence="3" id="KW-1185">Reference proteome</keyword>
<dbReference type="SUPFAM" id="SSF82199">
    <property type="entry name" value="SET domain"/>
    <property type="match status" value="1"/>
</dbReference>
<dbReference type="SMART" id="SM00317">
    <property type="entry name" value="SET"/>
    <property type="match status" value="1"/>
</dbReference>
<reference evidence="2" key="1">
    <citation type="journal article" date="2020" name="Nat. Commun.">
        <title>Large-scale genome sequencing of mycorrhizal fungi provides insights into the early evolution of symbiotic traits.</title>
        <authorList>
            <person name="Miyauchi S."/>
            <person name="Kiss E."/>
            <person name="Kuo A."/>
            <person name="Drula E."/>
            <person name="Kohler A."/>
            <person name="Sanchez-Garcia M."/>
            <person name="Morin E."/>
            <person name="Andreopoulos B."/>
            <person name="Barry K.W."/>
            <person name="Bonito G."/>
            <person name="Buee M."/>
            <person name="Carver A."/>
            <person name="Chen C."/>
            <person name="Cichocki N."/>
            <person name="Clum A."/>
            <person name="Culley D."/>
            <person name="Crous P.W."/>
            <person name="Fauchery L."/>
            <person name="Girlanda M."/>
            <person name="Hayes R.D."/>
            <person name="Keri Z."/>
            <person name="LaButti K."/>
            <person name="Lipzen A."/>
            <person name="Lombard V."/>
            <person name="Magnuson J."/>
            <person name="Maillard F."/>
            <person name="Murat C."/>
            <person name="Nolan M."/>
            <person name="Ohm R.A."/>
            <person name="Pangilinan J."/>
            <person name="Pereira M.F."/>
            <person name="Perotto S."/>
            <person name="Peter M."/>
            <person name="Pfister S."/>
            <person name="Riley R."/>
            <person name="Sitrit Y."/>
            <person name="Stielow J.B."/>
            <person name="Szollosi G."/>
            <person name="Zifcakova L."/>
            <person name="Stursova M."/>
            <person name="Spatafora J.W."/>
            <person name="Tedersoo L."/>
            <person name="Vaario L.M."/>
            <person name="Yamada A."/>
            <person name="Yan M."/>
            <person name="Wang P."/>
            <person name="Xu J."/>
            <person name="Bruns T."/>
            <person name="Baldrian P."/>
            <person name="Vilgalys R."/>
            <person name="Dunand C."/>
            <person name="Henrissat B."/>
            <person name="Grigoriev I.V."/>
            <person name="Hibbett D."/>
            <person name="Nagy L.G."/>
            <person name="Martin F.M."/>
        </authorList>
    </citation>
    <scope>NUCLEOTIDE SEQUENCE</scope>
    <source>
        <strain evidence="2">UP504</strain>
    </source>
</reference>
<accession>A0A9P6B5A5</accession>
<feature type="domain" description="SET" evidence="1">
    <location>
        <begin position="54"/>
        <end position="204"/>
    </location>
</feature>
<dbReference type="PANTHER" id="PTHR47332:SF2">
    <property type="entry name" value="SET-6"/>
    <property type="match status" value="1"/>
</dbReference>
<proteinExistence type="predicted"/>
<dbReference type="InterPro" id="IPR053185">
    <property type="entry name" value="SET_domain_protein"/>
</dbReference>
<dbReference type="PROSITE" id="PS50280">
    <property type="entry name" value="SET"/>
    <property type="match status" value="1"/>
</dbReference>
<organism evidence="2 3">
    <name type="scientific">Hydnum rufescens UP504</name>
    <dbReference type="NCBI Taxonomy" id="1448309"/>
    <lineage>
        <taxon>Eukaryota</taxon>
        <taxon>Fungi</taxon>
        <taxon>Dikarya</taxon>
        <taxon>Basidiomycota</taxon>
        <taxon>Agaricomycotina</taxon>
        <taxon>Agaricomycetes</taxon>
        <taxon>Cantharellales</taxon>
        <taxon>Hydnaceae</taxon>
        <taxon>Hydnum</taxon>
    </lineage>
</organism>
<evidence type="ECO:0000313" key="3">
    <source>
        <dbReference type="Proteomes" id="UP000886523"/>
    </source>
</evidence>
<dbReference type="AlphaFoldDB" id="A0A9P6B5A5"/>